<organism evidence="8 9">
    <name type="scientific">Mesomycoplasma molare</name>
    <dbReference type="NCBI Taxonomy" id="171288"/>
    <lineage>
        <taxon>Bacteria</taxon>
        <taxon>Bacillati</taxon>
        <taxon>Mycoplasmatota</taxon>
        <taxon>Mycoplasmoidales</taxon>
        <taxon>Metamycoplasmataceae</taxon>
        <taxon>Mesomycoplasma</taxon>
    </lineage>
</organism>
<sequence>MKLIKVEAQGFKSFADRVVLNFDGGVVGIVGPNGSGKSNINDAIKWVLGEQSFKALRGDSMEDVIFAGSKTVKELDQAEVILTFDNSDRAVSVPHDIFTISRVLKRGKGGNEYYINGEHARAKDIKEIAMESGISKSSLAIISQGTISDIAEASPEHRRAIIEEAAGTSKYKDRKAEAKRKLDSTEEALDKVRTIIDELEKRLIPLRKQAEKAKIFIEKSEELKSIEVGLLVEDLQFFSEKNSFLSKEISENSEKINDLESKLSLFTTTINENNNQKLNLEQEADQLQLELSKIESEIHQLELRQSKIEQRRQDILNGTIQATTEEKIDSLKQELSETRTKIDHYSKFEETTEQTIKDNTISLNNLEREIFRIISEKNDKNNNINSARTKLAVLEEHKQKRTNLYKGTRTIIESKDAFGKGFKGTVFDLIKTETEFASAIESVLKSALQHIVVDTPETAVKAVNFLKENRGGQATFIPLSSIQPKEMRNEHKVALQGQKGFIAIASELVKVDKEFEKLRDFLLGNIVVAQTIDGANKLSKLLQLRYMIVTLDGDIIRVGGVISGGQKNDNDDSLMKLEENIASIKNLIPSLIETKQKLEQQEVELSNKKQDLISSLTEWRNELANTKEKRIKLVDKYDQLRIQLDSFSKEALEFSKTSDIAVELMKFTTQKNELAANLRIKRTRITSLGNELLPYLNQKSEIEQQLYTINKENSGYETEKNKIEMILRESQKRLTEYYQLTLESARENYKLELEINNARELVQSLKNELKLLGNVNPDSIQECEEVEERYNNLKENEEELSQAKDTILEAINEMDKIIVNKIQETVKIVNDEFRYVFQSMFGGGDARIEYSDPHNILETGIEIIAQPPGKSVKNLKLFSGGEKAIIAISLLFAIIKAKPIPLCILDEVEAALDEANVIRYAEFLQSLKDKTQFIVITHRHGTMTKVDHLFGATMQKRGVTSFFSVELSKAKELIKEVEEQN</sequence>
<evidence type="ECO:0000256" key="3">
    <source>
        <dbReference type="ARBA" id="ARBA00022840"/>
    </source>
</evidence>
<comment type="domain">
    <text evidence="6">Contains large globular domains required for ATP hydrolysis at each terminus and a third globular domain forming a flexible hinge near the middle of the molecule. These domains are separated by coiled-coil structures.</text>
</comment>
<evidence type="ECO:0000256" key="6">
    <source>
        <dbReference type="HAMAP-Rule" id="MF_01894"/>
    </source>
</evidence>
<dbReference type="InterPro" id="IPR027417">
    <property type="entry name" value="P-loop_NTPase"/>
</dbReference>
<dbReference type="RefSeq" id="WP_027123253.1">
    <property type="nucleotide sequence ID" value="NZ_CP103423.1"/>
</dbReference>
<dbReference type="InterPro" id="IPR003395">
    <property type="entry name" value="RecF/RecN/SMC_N"/>
</dbReference>
<evidence type="ECO:0000256" key="4">
    <source>
        <dbReference type="ARBA" id="ARBA00023054"/>
    </source>
</evidence>
<evidence type="ECO:0000256" key="2">
    <source>
        <dbReference type="ARBA" id="ARBA00022741"/>
    </source>
</evidence>
<dbReference type="InterPro" id="IPR036277">
    <property type="entry name" value="SMC_hinge_sf"/>
</dbReference>
<feature type="coiled-coil region" evidence="6">
    <location>
        <begin position="748"/>
        <end position="813"/>
    </location>
</feature>
<comment type="subunit">
    <text evidence="6">Homodimer.</text>
</comment>
<accession>A0ABY5TUR9</accession>
<evidence type="ECO:0000313" key="9">
    <source>
        <dbReference type="Proteomes" id="UP001058364"/>
    </source>
</evidence>
<dbReference type="Pfam" id="PF06470">
    <property type="entry name" value="SMC_hinge"/>
    <property type="match status" value="1"/>
</dbReference>
<keyword evidence="3 6" id="KW-0067">ATP-binding</keyword>
<dbReference type="SUPFAM" id="SSF52540">
    <property type="entry name" value="P-loop containing nucleoside triphosphate hydrolases"/>
    <property type="match status" value="1"/>
</dbReference>
<keyword evidence="5 6" id="KW-0238">DNA-binding</keyword>
<evidence type="ECO:0000256" key="1">
    <source>
        <dbReference type="ARBA" id="ARBA00022490"/>
    </source>
</evidence>
<feature type="coiled-coil region" evidence="6">
    <location>
        <begin position="581"/>
        <end position="643"/>
    </location>
</feature>
<protein>
    <recommendedName>
        <fullName evidence="6">Chromosome partition protein Smc</fullName>
    </recommendedName>
</protein>
<keyword evidence="2 6" id="KW-0547">Nucleotide-binding</keyword>
<comment type="subcellular location">
    <subcellularLocation>
        <location evidence="6">Cytoplasm</location>
    </subcellularLocation>
</comment>
<comment type="similarity">
    <text evidence="6">Belongs to the SMC family.</text>
</comment>
<dbReference type="Gene3D" id="1.20.1060.20">
    <property type="match status" value="1"/>
</dbReference>
<dbReference type="Pfam" id="PF02463">
    <property type="entry name" value="SMC_N"/>
    <property type="match status" value="1"/>
</dbReference>
<dbReference type="SUPFAM" id="SSF75553">
    <property type="entry name" value="Smc hinge domain"/>
    <property type="match status" value="1"/>
</dbReference>
<dbReference type="PIRSF" id="PIRSF005719">
    <property type="entry name" value="SMC"/>
    <property type="match status" value="1"/>
</dbReference>
<name>A0ABY5TUR9_9BACT</name>
<evidence type="ECO:0000259" key="7">
    <source>
        <dbReference type="SMART" id="SM00968"/>
    </source>
</evidence>
<reference evidence="8" key="1">
    <citation type="submission" date="2022-08" db="EMBL/GenBank/DDBJ databases">
        <title>Complete genome sequence of Mycoplasma molare type strain H 542.</title>
        <authorList>
            <person name="Spergser J."/>
        </authorList>
    </citation>
    <scope>NUCLEOTIDE SEQUENCE</scope>
    <source>
        <strain evidence="8">H 542</strain>
    </source>
</reference>
<evidence type="ECO:0000313" key="8">
    <source>
        <dbReference type="EMBL" id="UWD34398.1"/>
    </source>
</evidence>
<feature type="domain" description="SMC hinge" evidence="7">
    <location>
        <begin position="420"/>
        <end position="539"/>
    </location>
</feature>
<dbReference type="SMART" id="SM00968">
    <property type="entry name" value="SMC_hinge"/>
    <property type="match status" value="1"/>
</dbReference>
<dbReference type="Proteomes" id="UP001058364">
    <property type="component" value="Chromosome"/>
</dbReference>
<dbReference type="Gene3D" id="3.40.50.300">
    <property type="entry name" value="P-loop containing nucleotide triphosphate hydrolases"/>
    <property type="match status" value="2"/>
</dbReference>
<dbReference type="HAMAP" id="MF_01894">
    <property type="entry name" value="Smc_prok"/>
    <property type="match status" value="1"/>
</dbReference>
<comment type="function">
    <text evidence="6">Required for chromosome condensation and partitioning.</text>
</comment>
<feature type="coiled-coil region" evidence="6">
    <location>
        <begin position="242"/>
        <end position="397"/>
    </location>
</feature>
<feature type="coiled-coil region" evidence="6">
    <location>
        <begin position="168"/>
        <end position="202"/>
    </location>
</feature>
<keyword evidence="1 6" id="KW-0963">Cytoplasm</keyword>
<dbReference type="PANTHER" id="PTHR43977">
    <property type="entry name" value="STRUCTURAL MAINTENANCE OF CHROMOSOMES PROTEIN 3"/>
    <property type="match status" value="1"/>
</dbReference>
<keyword evidence="4 6" id="KW-0175">Coiled coil</keyword>
<evidence type="ECO:0000256" key="5">
    <source>
        <dbReference type="ARBA" id="ARBA00023125"/>
    </source>
</evidence>
<keyword evidence="9" id="KW-1185">Reference proteome</keyword>
<proteinExistence type="inferred from homology"/>
<dbReference type="InterPro" id="IPR011890">
    <property type="entry name" value="SMC_prok"/>
</dbReference>
<dbReference type="Gene3D" id="3.30.70.1620">
    <property type="match status" value="1"/>
</dbReference>
<dbReference type="InterPro" id="IPR010935">
    <property type="entry name" value="SMC_hinge"/>
</dbReference>
<dbReference type="InterPro" id="IPR024704">
    <property type="entry name" value="SMC"/>
</dbReference>
<dbReference type="EMBL" id="CP103423">
    <property type="protein sequence ID" value="UWD34398.1"/>
    <property type="molecule type" value="Genomic_DNA"/>
</dbReference>
<feature type="binding site" evidence="6">
    <location>
        <begin position="32"/>
        <end position="39"/>
    </location>
    <ligand>
        <name>ATP</name>
        <dbReference type="ChEBI" id="CHEBI:30616"/>
    </ligand>
</feature>
<gene>
    <name evidence="6" type="primary">smc</name>
    <name evidence="8" type="ORF">NX772_01035</name>
</gene>